<comment type="pathway">
    <text evidence="1">Cofactor biosynthesis; molybdopterin biosynthesis.</text>
</comment>
<reference evidence="3" key="2">
    <citation type="submission" date="2025-09" db="UniProtKB">
        <authorList>
            <consortium name="Ensembl"/>
        </authorList>
    </citation>
    <scope>IDENTIFICATION</scope>
</reference>
<evidence type="ECO:0000256" key="2">
    <source>
        <dbReference type="ARBA" id="ARBA00023150"/>
    </source>
</evidence>
<dbReference type="Proteomes" id="UP000694552">
    <property type="component" value="Unplaced"/>
</dbReference>
<evidence type="ECO:0000313" key="4">
    <source>
        <dbReference type="Proteomes" id="UP000694552"/>
    </source>
</evidence>
<dbReference type="AlphaFoldDB" id="A0A8C8B4L5"/>
<dbReference type="GO" id="GO:0006777">
    <property type="term" value="P:Mo-molybdopterin cofactor biosynthetic process"/>
    <property type="evidence" value="ECO:0007669"/>
    <property type="project" value="UniProtKB-KW"/>
</dbReference>
<keyword evidence="4" id="KW-1185">Reference proteome</keyword>
<dbReference type="InterPro" id="IPR013785">
    <property type="entry name" value="Aldolase_TIM"/>
</dbReference>
<dbReference type="Gene3D" id="3.20.20.70">
    <property type="entry name" value="Aldolase class I"/>
    <property type="match status" value="1"/>
</dbReference>
<dbReference type="InterPro" id="IPR050105">
    <property type="entry name" value="MoCo_biosynth_MoaA/MoaC"/>
</dbReference>
<organism evidence="3 4">
    <name type="scientific">Otus sunia</name>
    <name type="common">Oriental scops-owl</name>
    <dbReference type="NCBI Taxonomy" id="257818"/>
    <lineage>
        <taxon>Eukaryota</taxon>
        <taxon>Metazoa</taxon>
        <taxon>Chordata</taxon>
        <taxon>Craniata</taxon>
        <taxon>Vertebrata</taxon>
        <taxon>Euteleostomi</taxon>
        <taxon>Archelosauria</taxon>
        <taxon>Archosauria</taxon>
        <taxon>Dinosauria</taxon>
        <taxon>Saurischia</taxon>
        <taxon>Theropoda</taxon>
        <taxon>Coelurosauria</taxon>
        <taxon>Aves</taxon>
        <taxon>Neognathae</taxon>
        <taxon>Neoaves</taxon>
        <taxon>Telluraves</taxon>
        <taxon>Strigiformes</taxon>
        <taxon>Strigidae</taxon>
        <taxon>Otus</taxon>
    </lineage>
</organism>
<name>A0A8C8B4L5_9STRI</name>
<accession>A0A8C8B4L5</accession>
<dbReference type="Ensembl" id="ENSOSUT00000016063.1">
    <property type="protein sequence ID" value="ENSOSUP00000015533.1"/>
    <property type="gene ID" value="ENSOSUG00000011107.1"/>
</dbReference>
<sequence>MNHGFFLCSCPCGEKWNNNYQSSSKLIFIQQVGRITIQIFSTCLFSLQELQSSGRGRFLLEHAAPFSAFLTDSFGRQHNYLRISLTEKCNLRCKSSINLVVVWMIVLVDVCMPHPKCVLSMRAHT</sequence>
<dbReference type="PANTHER" id="PTHR22960">
    <property type="entry name" value="MOLYBDOPTERIN COFACTOR SYNTHESIS PROTEIN A"/>
    <property type="match status" value="1"/>
</dbReference>
<dbReference type="GO" id="GO:0061799">
    <property type="term" value="F:cyclic pyranopterin monophosphate synthase activity"/>
    <property type="evidence" value="ECO:0007669"/>
    <property type="project" value="TreeGrafter"/>
</dbReference>
<proteinExistence type="predicted"/>
<evidence type="ECO:0000313" key="3">
    <source>
        <dbReference type="Ensembl" id="ENSOSUP00000015533.1"/>
    </source>
</evidence>
<keyword evidence="2" id="KW-0501">Molybdenum cofactor biosynthesis</keyword>
<reference evidence="3" key="1">
    <citation type="submission" date="2025-08" db="UniProtKB">
        <authorList>
            <consortium name="Ensembl"/>
        </authorList>
    </citation>
    <scope>IDENTIFICATION</scope>
</reference>
<evidence type="ECO:0000256" key="1">
    <source>
        <dbReference type="ARBA" id="ARBA00005046"/>
    </source>
</evidence>
<protein>
    <submittedName>
        <fullName evidence="3">Uncharacterized protein</fullName>
    </submittedName>
</protein>
<dbReference type="PANTHER" id="PTHR22960:SF0">
    <property type="entry name" value="MOLYBDENUM COFACTOR BIOSYNTHESIS PROTEIN 1"/>
    <property type="match status" value="1"/>
</dbReference>
<dbReference type="GO" id="GO:0061798">
    <property type="term" value="F:GTP 3',8'-cyclase activity"/>
    <property type="evidence" value="ECO:0007669"/>
    <property type="project" value="TreeGrafter"/>
</dbReference>